<evidence type="ECO:0000313" key="3">
    <source>
        <dbReference type="Proteomes" id="UP000002505"/>
    </source>
</evidence>
<keyword evidence="3" id="KW-1185">Reference proteome</keyword>
<reference evidence="2" key="1">
    <citation type="submission" date="2009-01" db="EMBL/GenBank/DDBJ databases">
        <title>Complete sequence of chromosome of Arthrobacter chlorophenolicus A6.</title>
        <authorList>
            <consortium name="US DOE Joint Genome Institute"/>
            <person name="Lucas S."/>
            <person name="Copeland A."/>
            <person name="Lapidus A."/>
            <person name="Glavina del Rio T."/>
            <person name="Tice H."/>
            <person name="Bruce D."/>
            <person name="Goodwin L."/>
            <person name="Pitluck S."/>
            <person name="Goltsman E."/>
            <person name="Clum A."/>
            <person name="Larimer F."/>
            <person name="Land M."/>
            <person name="Hauser L."/>
            <person name="Kyrpides N."/>
            <person name="Mikhailova N."/>
            <person name="Jansson J."/>
            <person name="Richardson P."/>
        </authorList>
    </citation>
    <scope>NUCLEOTIDE SEQUENCE [LARGE SCALE GENOMIC DNA]</scope>
    <source>
        <strain evidence="2">A6</strain>
    </source>
</reference>
<dbReference type="HOGENOM" id="CLU_1335256_0_0_11"/>
<feature type="compositionally biased region" description="Basic and acidic residues" evidence="1">
    <location>
        <begin position="1"/>
        <end position="15"/>
    </location>
</feature>
<dbReference type="EMBL" id="CP001341">
    <property type="protein sequence ID" value="ACL39701.1"/>
    <property type="molecule type" value="Genomic_DNA"/>
</dbReference>
<dbReference type="AlphaFoldDB" id="B8H6Y0"/>
<proteinExistence type="predicted"/>
<dbReference type="Proteomes" id="UP000002505">
    <property type="component" value="Chromosome"/>
</dbReference>
<dbReference type="STRING" id="452863.Achl_1718"/>
<evidence type="ECO:0000256" key="1">
    <source>
        <dbReference type="SAM" id="MobiDB-lite"/>
    </source>
</evidence>
<organism evidence="2 3">
    <name type="scientific">Pseudarthrobacter chlorophenolicus (strain ATCC 700700 / DSM 12829 / CIP 107037 / JCM 12360 / KCTC 9906 / NCIMB 13794 / A6)</name>
    <name type="common">Arthrobacter chlorophenolicus</name>
    <dbReference type="NCBI Taxonomy" id="452863"/>
    <lineage>
        <taxon>Bacteria</taxon>
        <taxon>Bacillati</taxon>
        <taxon>Actinomycetota</taxon>
        <taxon>Actinomycetes</taxon>
        <taxon>Micrococcales</taxon>
        <taxon>Micrococcaceae</taxon>
        <taxon>Pseudarthrobacter</taxon>
    </lineage>
</organism>
<accession>B8H6Y0</accession>
<protein>
    <submittedName>
        <fullName evidence="2">Uncharacterized protein</fullName>
    </submittedName>
</protein>
<evidence type="ECO:0000313" key="2">
    <source>
        <dbReference type="EMBL" id="ACL39701.1"/>
    </source>
</evidence>
<feature type="compositionally biased region" description="Basic residues" evidence="1">
    <location>
        <begin position="171"/>
        <end position="194"/>
    </location>
</feature>
<feature type="region of interest" description="Disordered" evidence="1">
    <location>
        <begin position="119"/>
        <end position="205"/>
    </location>
</feature>
<dbReference type="KEGG" id="ach:Achl_1718"/>
<name>B8H6Y0_PSECP</name>
<sequence>MDVPGRSHDHAERRSGSRSHTLVIPADSQACEAFTNGLRRVRACTTRSCTGGGDVDDEPCLVGLEGFVGGELGVEQGGRHEVPGPPFRPSPEYLSHAVKVQEDGVRGLFPGWRRDSCGVAPSRRAPARRHRHGPERRRRWRARASSAHRSAGCRQPSWPRSPPGAANRRPGTGRRVRGQRGRRWWSCRSRRRPSPPHGACRWLGV</sequence>
<feature type="compositionally biased region" description="Basic residues" evidence="1">
    <location>
        <begin position="125"/>
        <end position="142"/>
    </location>
</feature>
<gene>
    <name evidence="2" type="ordered locus">Achl_1718</name>
</gene>
<feature type="region of interest" description="Disordered" evidence="1">
    <location>
        <begin position="1"/>
        <end position="21"/>
    </location>
</feature>